<keyword evidence="2" id="KW-1185">Reference proteome</keyword>
<evidence type="ECO:0000313" key="2">
    <source>
        <dbReference type="Proteomes" id="UP000297239"/>
    </source>
</evidence>
<proteinExistence type="predicted"/>
<reference evidence="1" key="1">
    <citation type="journal article" date="2019" name="PLoS Negl. Trop. Dis.">
        <title>Revisiting the worldwide diversity of Leptospira species in the environment.</title>
        <authorList>
            <person name="Vincent A.T."/>
            <person name="Schiettekatte O."/>
            <person name="Bourhy P."/>
            <person name="Veyrier F.J."/>
            <person name="Picardeau M."/>
        </authorList>
    </citation>
    <scope>NUCLEOTIDE SEQUENCE [LARGE SCALE GENOMIC DNA]</scope>
    <source>
        <strain evidence="1">201800293</strain>
    </source>
</reference>
<accession>A0A6N4Q7G5</accession>
<evidence type="ECO:0000313" key="1">
    <source>
        <dbReference type="EMBL" id="TGK66925.1"/>
    </source>
</evidence>
<protein>
    <submittedName>
        <fullName evidence="1">Uncharacterized protein</fullName>
    </submittedName>
</protein>
<comment type="caution">
    <text evidence="1">The sequence shown here is derived from an EMBL/GenBank/DDBJ whole genome shotgun (WGS) entry which is preliminary data.</text>
</comment>
<name>A0A6N4Q7G5_9LEPT</name>
<dbReference type="EMBL" id="RQFF01000037">
    <property type="protein sequence ID" value="TGK66925.1"/>
    <property type="molecule type" value="Genomic_DNA"/>
</dbReference>
<dbReference type="Proteomes" id="UP000297239">
    <property type="component" value="Unassembled WGS sequence"/>
</dbReference>
<dbReference type="AlphaFoldDB" id="A0A6N4Q7G5"/>
<organism evidence="1 2">
    <name type="scientific">Leptospira kanakyensis</name>
    <dbReference type="NCBI Taxonomy" id="2484968"/>
    <lineage>
        <taxon>Bacteria</taxon>
        <taxon>Pseudomonadati</taxon>
        <taxon>Spirochaetota</taxon>
        <taxon>Spirochaetia</taxon>
        <taxon>Leptospirales</taxon>
        <taxon>Leptospiraceae</taxon>
        <taxon>Leptospira</taxon>
    </lineage>
</organism>
<gene>
    <name evidence="1" type="ORF">EHQ18_17570</name>
</gene>
<sequence length="262" mass="30603">MIKFKQIIFGIFHILFFVFVVSGLHADEKADLNSIVKYINHYNQNCSCGFPIASSKDQHFFTVNYYVIDGNFKSMLKSKNRDEYIQKFGNKRKWLVSKNQGVGESLYLFHAIQEVDSSAKYSPKHKVQNMQDTHHFAFKNYCEVDGKIQDEFARIKKLRITFFETQYYEINNGMSYHVYDEFRKTKSFEVSFPNQADIVYPMPAYKPVGSTENVPGTIIVLQLKVLEVYPGEEGKPLCAEDFYLGYKERGEYTEVLKQIDKI</sequence>
<dbReference type="OrthoDB" id="331064at2"/>
<dbReference type="RefSeq" id="WP_135681211.1">
    <property type="nucleotide sequence ID" value="NZ_RQFF01000037.1"/>
</dbReference>